<keyword evidence="5 6" id="KW-0804">Transcription</keyword>
<evidence type="ECO:0000256" key="6">
    <source>
        <dbReference type="HAMAP-Rule" id="MF_00073"/>
    </source>
</evidence>
<dbReference type="InterPro" id="IPR006027">
    <property type="entry name" value="NusB_RsmB_TIM44"/>
</dbReference>
<keyword evidence="3 6" id="KW-0694">RNA-binding</keyword>
<dbReference type="InterPro" id="IPR011605">
    <property type="entry name" value="NusB_fam"/>
</dbReference>
<dbReference type="Proteomes" id="UP000199475">
    <property type="component" value="Unassembled WGS sequence"/>
</dbReference>
<dbReference type="GO" id="GO:0005829">
    <property type="term" value="C:cytosol"/>
    <property type="evidence" value="ECO:0007669"/>
    <property type="project" value="TreeGrafter"/>
</dbReference>
<dbReference type="PANTHER" id="PTHR11078:SF3">
    <property type="entry name" value="ANTITERMINATION NUSB DOMAIN-CONTAINING PROTEIN"/>
    <property type="match status" value="1"/>
</dbReference>
<dbReference type="EMBL" id="FNGP01000005">
    <property type="protein sequence ID" value="SDL71705.1"/>
    <property type="molecule type" value="Genomic_DNA"/>
</dbReference>
<evidence type="ECO:0000313" key="9">
    <source>
        <dbReference type="Proteomes" id="UP000199475"/>
    </source>
</evidence>
<evidence type="ECO:0000259" key="7">
    <source>
        <dbReference type="Pfam" id="PF01029"/>
    </source>
</evidence>
<evidence type="ECO:0000256" key="2">
    <source>
        <dbReference type="ARBA" id="ARBA00022814"/>
    </source>
</evidence>
<dbReference type="GO" id="GO:0031564">
    <property type="term" value="P:transcription antitermination"/>
    <property type="evidence" value="ECO:0007669"/>
    <property type="project" value="UniProtKB-KW"/>
</dbReference>
<dbReference type="PANTHER" id="PTHR11078">
    <property type="entry name" value="N UTILIZATION SUBSTANCE PROTEIN B-RELATED"/>
    <property type="match status" value="1"/>
</dbReference>
<organism evidence="8 9">
    <name type="scientific">Tessaracoccus oleiagri</name>
    <dbReference type="NCBI Taxonomy" id="686624"/>
    <lineage>
        <taxon>Bacteria</taxon>
        <taxon>Bacillati</taxon>
        <taxon>Actinomycetota</taxon>
        <taxon>Actinomycetes</taxon>
        <taxon>Propionibacteriales</taxon>
        <taxon>Propionibacteriaceae</taxon>
        <taxon>Tessaracoccus</taxon>
    </lineage>
</organism>
<dbReference type="SUPFAM" id="SSF48013">
    <property type="entry name" value="NusB-like"/>
    <property type="match status" value="1"/>
</dbReference>
<comment type="function">
    <text evidence="6">Involved in transcription antitermination. Required for transcription of ribosomal RNA (rRNA) genes. Binds specifically to the boxA antiterminator sequence of the ribosomal RNA (rrn) operons.</text>
</comment>
<dbReference type="STRING" id="686624.SAMN04488242_2533"/>
<evidence type="ECO:0000256" key="3">
    <source>
        <dbReference type="ARBA" id="ARBA00022884"/>
    </source>
</evidence>
<dbReference type="Gene3D" id="1.10.940.10">
    <property type="entry name" value="NusB-like"/>
    <property type="match status" value="1"/>
</dbReference>
<dbReference type="GO" id="GO:0006353">
    <property type="term" value="P:DNA-templated transcription termination"/>
    <property type="evidence" value="ECO:0007669"/>
    <property type="project" value="UniProtKB-UniRule"/>
</dbReference>
<sequence>MSDVDPRFSTQTKARKAALDILFQADMRGQDPADALLEQQGYAEHPYRELTVGIVQGVAEHQRDIDQRIAESTDAGWPLERMPRVDRCLARIGLFEIDHTDTPDSVVISEIIELASWLSTDDSPAFLNGLLARAVRRKPTAT</sequence>
<dbReference type="NCBIfam" id="TIGR01951">
    <property type="entry name" value="nusB"/>
    <property type="match status" value="1"/>
</dbReference>
<dbReference type="HAMAP" id="MF_00073">
    <property type="entry name" value="NusB"/>
    <property type="match status" value="1"/>
</dbReference>
<dbReference type="AlphaFoldDB" id="A0A1G9MDF2"/>
<protein>
    <recommendedName>
        <fullName evidence="6">Transcription antitermination protein NusB</fullName>
    </recommendedName>
    <alternativeName>
        <fullName evidence="6">Antitermination factor NusB</fullName>
    </alternativeName>
</protein>
<dbReference type="RefSeq" id="WP_093252852.1">
    <property type="nucleotide sequence ID" value="NZ_FNGP01000005.1"/>
</dbReference>
<dbReference type="Pfam" id="PF01029">
    <property type="entry name" value="NusB"/>
    <property type="match status" value="1"/>
</dbReference>
<gene>
    <name evidence="6" type="primary">nusB</name>
    <name evidence="8" type="ORF">SAMN04488242_2533</name>
</gene>
<accession>A0A1G9MDF2</accession>
<dbReference type="GO" id="GO:0003723">
    <property type="term" value="F:RNA binding"/>
    <property type="evidence" value="ECO:0007669"/>
    <property type="project" value="UniProtKB-UniRule"/>
</dbReference>
<dbReference type="InterPro" id="IPR035926">
    <property type="entry name" value="NusB-like_sf"/>
</dbReference>
<feature type="domain" description="NusB/RsmB/TIM44" evidence="7">
    <location>
        <begin position="13"/>
        <end position="136"/>
    </location>
</feature>
<evidence type="ECO:0000256" key="5">
    <source>
        <dbReference type="ARBA" id="ARBA00023163"/>
    </source>
</evidence>
<reference evidence="8 9" key="1">
    <citation type="submission" date="2016-10" db="EMBL/GenBank/DDBJ databases">
        <authorList>
            <person name="de Groot N.N."/>
        </authorList>
    </citation>
    <scope>NUCLEOTIDE SEQUENCE [LARGE SCALE GENOMIC DNA]</scope>
    <source>
        <strain evidence="8 9">CGMCC 1.9159</strain>
    </source>
</reference>
<keyword evidence="4 6" id="KW-0805">Transcription regulation</keyword>
<dbReference type="OrthoDB" id="3528057at2"/>
<name>A0A1G9MDF2_9ACTN</name>
<evidence type="ECO:0000256" key="4">
    <source>
        <dbReference type="ARBA" id="ARBA00023015"/>
    </source>
</evidence>
<keyword evidence="2 6" id="KW-0889">Transcription antitermination</keyword>
<proteinExistence type="inferred from homology"/>
<evidence type="ECO:0000313" key="8">
    <source>
        <dbReference type="EMBL" id="SDL71705.1"/>
    </source>
</evidence>
<evidence type="ECO:0000256" key="1">
    <source>
        <dbReference type="ARBA" id="ARBA00005952"/>
    </source>
</evidence>
<comment type="similarity">
    <text evidence="1 6">Belongs to the NusB family.</text>
</comment>
<keyword evidence="9" id="KW-1185">Reference proteome</keyword>